<dbReference type="InterPro" id="IPR012334">
    <property type="entry name" value="Pectin_lyas_fold"/>
</dbReference>
<evidence type="ECO:0000256" key="2">
    <source>
        <dbReference type="ARBA" id="ARBA00022801"/>
    </source>
</evidence>
<proteinExistence type="inferred from homology"/>
<dbReference type="GO" id="GO:0004650">
    <property type="term" value="F:polygalacturonase activity"/>
    <property type="evidence" value="ECO:0007669"/>
    <property type="project" value="InterPro"/>
</dbReference>
<dbReference type="SUPFAM" id="SSF51126">
    <property type="entry name" value="Pectin lyase-like"/>
    <property type="match status" value="1"/>
</dbReference>
<accession>A0A060CAS0</accession>
<dbReference type="EMBL" id="KF124991">
    <property type="protein sequence ID" value="AIA92314.1"/>
    <property type="molecule type" value="Genomic_DNA"/>
</dbReference>
<organism evidence="5">
    <name type="scientific">uncultured Dickeya sp</name>
    <dbReference type="NCBI Taxonomy" id="741653"/>
    <lineage>
        <taxon>Bacteria</taxon>
        <taxon>Pseudomonadati</taxon>
        <taxon>Pseudomonadota</taxon>
        <taxon>Gammaproteobacteria</taxon>
        <taxon>Enterobacterales</taxon>
        <taxon>Pectobacteriaceae</taxon>
        <taxon>Dickeya</taxon>
        <taxon>environmental samples</taxon>
    </lineage>
</organism>
<protein>
    <submittedName>
        <fullName evidence="5">CAZy families GH28 protein</fullName>
    </submittedName>
</protein>
<keyword evidence="3" id="KW-0326">Glycosidase</keyword>
<reference evidence="5" key="1">
    <citation type="journal article" date="2013" name="Environ. Microbiol.">
        <title>Seasonally variable intestinal metagenomes of the red palm weevil (Rhynchophorus ferrugineus).</title>
        <authorList>
            <person name="Jia S."/>
            <person name="Zhang X."/>
            <person name="Zhang G."/>
            <person name="Yin A."/>
            <person name="Zhang S."/>
            <person name="Li F."/>
            <person name="Wang L."/>
            <person name="Zhao D."/>
            <person name="Yun Q."/>
            <person name="Tala"/>
            <person name="Wang J."/>
            <person name="Sun G."/>
            <person name="Baabdullah M."/>
            <person name="Yu X."/>
            <person name="Hu S."/>
            <person name="Al-Mssallem I.S."/>
            <person name="Yu J."/>
        </authorList>
    </citation>
    <scope>NUCLEOTIDE SEQUENCE</scope>
</reference>
<evidence type="ECO:0000256" key="1">
    <source>
        <dbReference type="ARBA" id="ARBA00008834"/>
    </source>
</evidence>
<dbReference type="InterPro" id="IPR011050">
    <property type="entry name" value="Pectin_lyase_fold/virulence"/>
</dbReference>
<evidence type="ECO:0000313" key="5">
    <source>
        <dbReference type="EMBL" id="AIA92314.1"/>
    </source>
</evidence>
<dbReference type="GO" id="GO:0005975">
    <property type="term" value="P:carbohydrate metabolic process"/>
    <property type="evidence" value="ECO:0007669"/>
    <property type="project" value="InterPro"/>
</dbReference>
<evidence type="ECO:0000256" key="3">
    <source>
        <dbReference type="ARBA" id="ARBA00023295"/>
    </source>
</evidence>
<evidence type="ECO:0000256" key="4">
    <source>
        <dbReference type="SAM" id="MobiDB-lite"/>
    </source>
</evidence>
<feature type="region of interest" description="Disordered" evidence="4">
    <location>
        <begin position="1"/>
        <end position="22"/>
    </location>
</feature>
<comment type="similarity">
    <text evidence="1">Belongs to the glycosyl hydrolase 28 family.</text>
</comment>
<dbReference type="AlphaFoldDB" id="A0A060CAS0"/>
<name>A0A060CAS0_9GAMM</name>
<dbReference type="Gene3D" id="2.160.20.10">
    <property type="entry name" value="Single-stranded right-handed beta-helix, Pectin lyase-like"/>
    <property type="match status" value="1"/>
</dbReference>
<dbReference type="PROSITE" id="PS00502">
    <property type="entry name" value="POLYGALACTURONASE"/>
    <property type="match status" value="1"/>
</dbReference>
<keyword evidence="2" id="KW-0378">Hydrolase</keyword>
<sequence>MNSVFNTGDDSIDFSGGFPKDKRQKATGDAVIMNNYFKHGHGAVALGSGTTNGITNILVSDNVFQDSGVGIKN</sequence>
<dbReference type="InterPro" id="IPR000743">
    <property type="entry name" value="Glyco_hydro_28"/>
</dbReference>